<evidence type="ECO:0000256" key="2">
    <source>
        <dbReference type="RuleBase" id="RU000487"/>
    </source>
</evidence>
<feature type="compositionally biased region" description="Acidic residues" evidence="3">
    <location>
        <begin position="224"/>
        <end position="235"/>
    </location>
</feature>
<feature type="compositionally biased region" description="Basic and acidic residues" evidence="3">
    <location>
        <begin position="615"/>
        <end position="633"/>
    </location>
</feature>
<feature type="compositionally biased region" description="Low complexity" evidence="3">
    <location>
        <begin position="727"/>
        <end position="746"/>
    </location>
</feature>
<dbReference type="Gene3D" id="3.30.420.40">
    <property type="match status" value="4"/>
</dbReference>
<evidence type="ECO:0000313" key="5">
    <source>
        <dbReference type="Proteomes" id="UP000219799"/>
    </source>
</evidence>
<name>A0A1C3KA84_PLAMA</name>
<reference evidence="4 5" key="1">
    <citation type="submission" date="2016-06" db="EMBL/GenBank/DDBJ databases">
        <authorList>
            <consortium name="Pathogen Informatics"/>
        </authorList>
    </citation>
    <scope>NUCLEOTIDE SEQUENCE [LARGE SCALE GENOMIC DNA]</scope>
    <source>
        <strain evidence="4">PmlGA01</strain>
    </source>
</reference>
<feature type="compositionally biased region" description="Low complexity" evidence="3">
    <location>
        <begin position="672"/>
        <end position="688"/>
    </location>
</feature>
<feature type="compositionally biased region" description="Basic and acidic residues" evidence="3">
    <location>
        <begin position="777"/>
        <end position="790"/>
    </location>
</feature>
<dbReference type="PANTHER" id="PTHR11937">
    <property type="entry name" value="ACTIN"/>
    <property type="match status" value="1"/>
</dbReference>
<dbReference type="Proteomes" id="UP000219799">
    <property type="component" value="Chromosome 3"/>
</dbReference>
<feature type="compositionally biased region" description="Basic and acidic residues" evidence="3">
    <location>
        <begin position="750"/>
        <end position="760"/>
    </location>
</feature>
<dbReference type="SMART" id="SM00268">
    <property type="entry name" value="ACTIN"/>
    <property type="match status" value="1"/>
</dbReference>
<feature type="region of interest" description="Disordered" evidence="3">
    <location>
        <begin position="273"/>
        <end position="307"/>
    </location>
</feature>
<evidence type="ECO:0000256" key="1">
    <source>
        <dbReference type="ARBA" id="ARBA00049360"/>
    </source>
</evidence>
<comment type="similarity">
    <text evidence="2">Belongs to the actin family.</text>
</comment>
<evidence type="ECO:0000256" key="3">
    <source>
        <dbReference type="SAM" id="MobiDB-lite"/>
    </source>
</evidence>
<dbReference type="AlphaFoldDB" id="A0A1C3KA84"/>
<dbReference type="SUPFAM" id="SSF53067">
    <property type="entry name" value="Actin-like ATPase domain"/>
    <property type="match status" value="2"/>
</dbReference>
<evidence type="ECO:0000313" key="4">
    <source>
        <dbReference type="EMBL" id="SBT70439.1"/>
    </source>
</evidence>
<accession>A0A1C3KA84</accession>
<organism evidence="4 5">
    <name type="scientific">Plasmodium malariae</name>
    <dbReference type="NCBI Taxonomy" id="5858"/>
    <lineage>
        <taxon>Eukaryota</taxon>
        <taxon>Sar</taxon>
        <taxon>Alveolata</taxon>
        <taxon>Apicomplexa</taxon>
        <taxon>Aconoidasida</taxon>
        <taxon>Haemosporida</taxon>
        <taxon>Plasmodiidae</taxon>
        <taxon>Plasmodium</taxon>
        <taxon>Plasmodium (Plasmodium)</taxon>
    </lineage>
</organism>
<dbReference type="Gene3D" id="3.90.640.10">
    <property type="entry name" value="Actin, Chain A, domain 4"/>
    <property type="match status" value="2"/>
</dbReference>
<gene>
    <name evidence="4" type="primary">ARP6</name>
    <name evidence="4" type="ORF">PMLGA01_030017400</name>
</gene>
<dbReference type="Pfam" id="PF00022">
    <property type="entry name" value="Actin"/>
    <property type="match status" value="2"/>
</dbReference>
<dbReference type="InterPro" id="IPR043129">
    <property type="entry name" value="ATPase_NBD"/>
</dbReference>
<dbReference type="InterPro" id="IPR004000">
    <property type="entry name" value="Actin"/>
</dbReference>
<sequence length="1102" mass="127981">MSAPVNIDIPKLILDNGGGLIKGGILPSYSQLNDALFDEIEPKFIVPNCVGQIRKKNIFHISDSCYSICEYFCHRPHVDGLLLDLEMQTKIWEKIFSCKQTIGYKINDMAICITESYLTPAYIRQGVIELLFEYFNFDQIVIVSSQTMLPFSYIGLNLGQYDILNPPIFNNDSYVIKKKYITKRRRTGEKTNKPNVPKRSLTPRNSAKEEEEEEQEQQMKEQHEEEVEAEEEDYLGMDTNSGRGYNILKMESKKSMEGADEWEVMDEVNKSELNGYEVEREASRETSREKTRRGDSQMSREISCEGNKRGNHQMRYETSYDMSYNTSECNGEENKMVQYNDNSQNINNSVLTNRHIFIKNIECYNKYTYKVYMNKMYHGENWQEYYFNSFFNMNSVHNSEQSNTLNSFVNNVYSDRSKIIKGGTYLPISNNKINIVKRLCSNNYIGNNFLNQDPNFLLPDKIDLYRTYYDINFKDINMFKEYYNNNYINNFYNNIINGNYNLSLRNPCALYIDVGYSHTYILPYIEYKLIEYATLRTKVSASILNTYLKNTLSYKHVNLEHNELLVENIKERACYVSLDYVKDLQNEKKRLEEIKKQRIKDKLNMRKEILMKQLEQEKNDKSKKVSFKGRDEYLQIPPVNDFSRRSGRDCGENDLEKRKEKNNSHKECNSYSSNSNSNSNNNSSSGSGRDSDRGSDRGSSDRGSDRGSNKDSDRNSDKGIDRDSDSDSVSGSSSSGSGRGSHNSARSGGGKKDGSVEKGGNRGTVTHNSVKSKMIHKYSEKGRNKGKRTIDKLMGGKSEDMFLNGRDNNDEFTNENLNPPSNSSYVNFGVEQDTCNMVKNEKDEAECTNKYISNSCSNNCSSNNCSSNNRSGNNRSGNNRSGNNVRDEEREQMKKNNKKKTHKMTEQHLLYKYKLIDYNNATKREINEVFDTLRENCTNDCIYLESDYDYKQEFSNFKDDNIFINDLNVKGGNKQKEDIINLTNERIGIPEVLFNPQDINLEHCSIVELIYRCISLLPKEIQKYFLSQIYISGGSTKFKNFKHRLYKELRAIFPTEWEINIYSHKNSLYSNYIGTYVWLSDQNIYNYNVITRQQYFNHGKKT</sequence>
<comment type="catalytic activity">
    <reaction evidence="1">
        <text>ATP + H2O = ADP + phosphate + H(+)</text>
        <dbReference type="Rhea" id="RHEA:13065"/>
        <dbReference type="ChEBI" id="CHEBI:15377"/>
        <dbReference type="ChEBI" id="CHEBI:15378"/>
        <dbReference type="ChEBI" id="CHEBI:30616"/>
        <dbReference type="ChEBI" id="CHEBI:43474"/>
        <dbReference type="ChEBI" id="CHEBI:456216"/>
    </reaction>
</comment>
<feature type="region of interest" description="Disordered" evidence="3">
    <location>
        <begin position="860"/>
        <end position="903"/>
    </location>
</feature>
<feature type="region of interest" description="Disordered" evidence="3">
    <location>
        <begin position="186"/>
        <end position="246"/>
    </location>
</feature>
<dbReference type="EMBL" id="LT594491">
    <property type="protein sequence ID" value="SBT70439.1"/>
    <property type="molecule type" value="Genomic_DNA"/>
</dbReference>
<feature type="compositionally biased region" description="Low complexity" evidence="3">
    <location>
        <begin position="860"/>
        <end position="884"/>
    </location>
</feature>
<feature type="compositionally biased region" description="Basic and acidic residues" evidence="3">
    <location>
        <begin position="277"/>
        <end position="295"/>
    </location>
</feature>
<feature type="compositionally biased region" description="Basic and acidic residues" evidence="3">
    <location>
        <begin position="689"/>
        <end position="725"/>
    </location>
</feature>
<feature type="compositionally biased region" description="Basic and acidic residues" evidence="3">
    <location>
        <begin position="642"/>
        <end position="668"/>
    </location>
</feature>
<proteinExistence type="inferred from homology"/>
<protein>
    <submittedName>
        <fullName evidence="4">Actin-related protein, putative</fullName>
    </submittedName>
</protein>
<feature type="compositionally biased region" description="Basic and acidic residues" evidence="3">
    <location>
        <begin position="885"/>
        <end position="894"/>
    </location>
</feature>
<feature type="region of interest" description="Disordered" evidence="3">
    <location>
        <begin position="615"/>
        <end position="790"/>
    </location>
</feature>
<dbReference type="VEuPathDB" id="PlasmoDB:PmUG01_03025700"/>